<dbReference type="RefSeq" id="WP_307178906.1">
    <property type="nucleotide sequence ID" value="NZ_JAUSYP010000001.1"/>
</dbReference>
<dbReference type="Pfam" id="PF00550">
    <property type="entry name" value="PP-binding"/>
    <property type="match status" value="1"/>
</dbReference>
<keyword evidence="1" id="KW-0596">Phosphopantetheine</keyword>
<dbReference type="PROSITE" id="PS50075">
    <property type="entry name" value="CARRIER"/>
    <property type="match status" value="1"/>
</dbReference>
<dbReference type="EMBL" id="JAUSYP010000001">
    <property type="protein sequence ID" value="MDQ0753005.1"/>
    <property type="molecule type" value="Genomic_DNA"/>
</dbReference>
<dbReference type="SUPFAM" id="SSF47336">
    <property type="entry name" value="ACP-like"/>
    <property type="match status" value="1"/>
</dbReference>
<evidence type="ECO:0000256" key="2">
    <source>
        <dbReference type="ARBA" id="ARBA00022553"/>
    </source>
</evidence>
<feature type="domain" description="Carrier" evidence="3">
    <location>
        <begin position="11"/>
        <end position="88"/>
    </location>
</feature>
<name>A0ABU0R021_9ACTN</name>
<dbReference type="SMART" id="SM00823">
    <property type="entry name" value="PKS_PP"/>
    <property type="match status" value="1"/>
</dbReference>
<evidence type="ECO:0000259" key="3">
    <source>
        <dbReference type="PROSITE" id="PS50075"/>
    </source>
</evidence>
<reference evidence="4 5" key="1">
    <citation type="submission" date="2023-07" db="EMBL/GenBank/DDBJ databases">
        <title>Comparative genomics of wheat-associated soil bacteria to identify genetic determinants of phenazine resistance.</title>
        <authorList>
            <person name="Mouncey N."/>
        </authorList>
    </citation>
    <scope>NUCLEOTIDE SEQUENCE [LARGE SCALE GENOMIC DNA]</scope>
    <source>
        <strain evidence="4 5">B3I12</strain>
    </source>
</reference>
<gene>
    <name evidence="4" type="ORF">QF034_007236</name>
</gene>
<evidence type="ECO:0000313" key="4">
    <source>
        <dbReference type="EMBL" id="MDQ0753005.1"/>
    </source>
</evidence>
<protein>
    <submittedName>
        <fullName evidence="4">Acyl carrier protein</fullName>
    </submittedName>
</protein>
<sequence length="90" mass="9886">MSASDLPATRPTPEKIRSWLVERVAYYAKVPAEEIDADVPLPHYGLDSVYAFALCGDIEDDLGLVVEPVLLWDVDTITGLTTHLAELTTD</sequence>
<dbReference type="InterPro" id="IPR020806">
    <property type="entry name" value="PKS_PP-bd"/>
</dbReference>
<evidence type="ECO:0000313" key="5">
    <source>
        <dbReference type="Proteomes" id="UP001232755"/>
    </source>
</evidence>
<keyword evidence="5" id="KW-1185">Reference proteome</keyword>
<dbReference type="Gene3D" id="1.10.1200.10">
    <property type="entry name" value="ACP-like"/>
    <property type="match status" value="1"/>
</dbReference>
<dbReference type="InterPro" id="IPR009081">
    <property type="entry name" value="PP-bd_ACP"/>
</dbReference>
<evidence type="ECO:0000256" key="1">
    <source>
        <dbReference type="ARBA" id="ARBA00022450"/>
    </source>
</evidence>
<keyword evidence="2" id="KW-0597">Phosphoprotein</keyword>
<accession>A0ABU0R021</accession>
<organism evidence="4 5">
    <name type="scientific">Streptomyces africanus</name>
    <dbReference type="NCBI Taxonomy" id="231024"/>
    <lineage>
        <taxon>Bacteria</taxon>
        <taxon>Bacillati</taxon>
        <taxon>Actinomycetota</taxon>
        <taxon>Actinomycetes</taxon>
        <taxon>Kitasatosporales</taxon>
        <taxon>Streptomycetaceae</taxon>
        <taxon>Streptomyces</taxon>
    </lineage>
</organism>
<dbReference type="InterPro" id="IPR036736">
    <property type="entry name" value="ACP-like_sf"/>
</dbReference>
<proteinExistence type="predicted"/>
<comment type="caution">
    <text evidence="4">The sequence shown here is derived from an EMBL/GenBank/DDBJ whole genome shotgun (WGS) entry which is preliminary data.</text>
</comment>
<dbReference type="Proteomes" id="UP001232755">
    <property type="component" value="Unassembled WGS sequence"/>
</dbReference>